<sequence length="172" mass="18618">MKEEGDAQDLGGFQGILEKLLIRNSETLLSGISGPPTPFVRTGATSSSESLSQSARRPPFRSPLSLSSKVASKQLSEVCLRNEAIHEEAEDREPRIVTFRHTGNGVREQASGDGVITGGRVPGMRSCAQNAMDKRRSLLRVDLEDWQETYVAASMASPQIGVMRGACVDNET</sequence>
<accession>A0A2A6D1S6</accession>
<dbReference type="Proteomes" id="UP000005239">
    <property type="component" value="Unassembled WGS sequence"/>
</dbReference>
<keyword evidence="3" id="KW-1185">Reference proteome</keyword>
<dbReference type="EnsemblMetazoa" id="PPA45953.1">
    <property type="protein sequence ID" value="PPA45953.1"/>
    <property type="gene ID" value="WBGene00284322"/>
</dbReference>
<name>A0A2A6D1S6_PRIPA</name>
<organism evidence="2 3">
    <name type="scientific">Pristionchus pacificus</name>
    <name type="common">Parasitic nematode worm</name>
    <dbReference type="NCBI Taxonomy" id="54126"/>
    <lineage>
        <taxon>Eukaryota</taxon>
        <taxon>Metazoa</taxon>
        <taxon>Ecdysozoa</taxon>
        <taxon>Nematoda</taxon>
        <taxon>Chromadorea</taxon>
        <taxon>Rhabditida</taxon>
        <taxon>Rhabditina</taxon>
        <taxon>Diplogasteromorpha</taxon>
        <taxon>Diplogasteroidea</taxon>
        <taxon>Neodiplogasteridae</taxon>
        <taxon>Pristionchus</taxon>
    </lineage>
</organism>
<protein>
    <submittedName>
        <fullName evidence="2">Uncharacterized protein</fullName>
    </submittedName>
</protein>
<reference evidence="2" key="2">
    <citation type="submission" date="2022-06" db="UniProtKB">
        <authorList>
            <consortium name="EnsemblMetazoa"/>
        </authorList>
    </citation>
    <scope>IDENTIFICATION</scope>
    <source>
        <strain evidence="2">PS312</strain>
    </source>
</reference>
<feature type="region of interest" description="Disordered" evidence="1">
    <location>
        <begin position="31"/>
        <end position="67"/>
    </location>
</feature>
<gene>
    <name evidence="2" type="primary">WBGene00284322</name>
</gene>
<reference evidence="3" key="1">
    <citation type="journal article" date="2008" name="Nat. Genet.">
        <title>The Pristionchus pacificus genome provides a unique perspective on nematode lifestyle and parasitism.</title>
        <authorList>
            <person name="Dieterich C."/>
            <person name="Clifton S.W."/>
            <person name="Schuster L.N."/>
            <person name="Chinwalla A."/>
            <person name="Delehaunty K."/>
            <person name="Dinkelacker I."/>
            <person name="Fulton L."/>
            <person name="Fulton R."/>
            <person name="Godfrey J."/>
            <person name="Minx P."/>
            <person name="Mitreva M."/>
            <person name="Roeseler W."/>
            <person name="Tian H."/>
            <person name="Witte H."/>
            <person name="Yang S.P."/>
            <person name="Wilson R.K."/>
            <person name="Sommer R.J."/>
        </authorList>
    </citation>
    <scope>NUCLEOTIDE SEQUENCE [LARGE SCALE GENOMIC DNA]</scope>
    <source>
        <strain evidence="3">PS312</strain>
    </source>
</reference>
<dbReference type="AlphaFoldDB" id="A0A2A6D1S6"/>
<evidence type="ECO:0000313" key="3">
    <source>
        <dbReference type="Proteomes" id="UP000005239"/>
    </source>
</evidence>
<evidence type="ECO:0000313" key="2">
    <source>
        <dbReference type="EnsemblMetazoa" id="PPA45953.1"/>
    </source>
</evidence>
<proteinExistence type="predicted"/>
<feature type="compositionally biased region" description="Low complexity" evidence="1">
    <location>
        <begin position="46"/>
        <end position="67"/>
    </location>
</feature>
<evidence type="ECO:0000256" key="1">
    <source>
        <dbReference type="SAM" id="MobiDB-lite"/>
    </source>
</evidence>
<accession>A0A8R1V1L4</accession>